<evidence type="ECO:0000256" key="6">
    <source>
        <dbReference type="ARBA" id="ARBA00023326"/>
    </source>
</evidence>
<dbReference type="GO" id="GO:0008810">
    <property type="term" value="F:cellulase activity"/>
    <property type="evidence" value="ECO:0007669"/>
    <property type="project" value="UniProtKB-EC"/>
</dbReference>
<evidence type="ECO:0000256" key="9">
    <source>
        <dbReference type="SAM" id="SignalP"/>
    </source>
</evidence>
<sequence length="619" mass="68047">MCALLLAPAVAAVGPTTAHASPGADWLTTDGNQIVDSTGNPVWLTGTNWFGFNTSERVFHGLWSANITEVTRSMAERGMNIIRVPISTELLLEWRAGQAAPASGVNTFANPELEGMTTLEVFDYFLELCQTYGLKVMLDVHSAEADNSGHIAPLWYKGSITPEDFFSTWEWVAERYKDNDTLLAYDLQNEPHGQPGEPRAKWDDSTDVDNWKHAAETAAERILAINPDALILVEGIEVYPKEGQTWDSPRVNAQNEGNYYNYWWGGNLRGVRDHPVQVSAHQEQIMYSPHDYGPLVHEQPWFRGEFDKESLTRDVWGPNWLYLHDEGVSPLLMGEWGGRLGQDPRQDKWMFALRDLMIEKRIHHTFWVLNPNSGDTGGLLLDDWATWDEEKYAMLEPALWQHDGKFVGLDRQVPLGGHGSTTGISLGQYLGEATTDPAPTDPVPTDPPTEPEPTDPPTDPGPTDPGTTDTELTVRYRDASSSPTSGSINPVLDVVNSGTKTVDLSTVTVRYWFTRDGGPSSFTTWCDWAAVGCADLDLRVVTLPTPVTGADAYLEVSFTAGTLAPGASTGDLQLRIHKSDWSPFDQSDDHSRAAGPGMGANAHITAYDAGALVWGSPPA</sequence>
<keyword evidence="5 7" id="KW-0326">Glycosidase</keyword>
<comment type="caution">
    <text evidence="11">The sequence shown here is derived from an EMBL/GenBank/DDBJ whole genome shotgun (WGS) entry which is preliminary data.</text>
</comment>
<dbReference type="PROSITE" id="PS00659">
    <property type="entry name" value="GLYCOSYL_HYDROL_F5"/>
    <property type="match status" value="1"/>
</dbReference>
<organism evidence="11 12">
    <name type="scientific">Cellulomonas bogoriensis 69B4 = DSM 16987</name>
    <dbReference type="NCBI Taxonomy" id="1386082"/>
    <lineage>
        <taxon>Bacteria</taxon>
        <taxon>Bacillati</taxon>
        <taxon>Actinomycetota</taxon>
        <taxon>Actinomycetes</taxon>
        <taxon>Micrococcales</taxon>
        <taxon>Cellulomonadaceae</taxon>
        <taxon>Cellulomonas</taxon>
    </lineage>
</organism>
<dbReference type="Gene3D" id="3.20.20.80">
    <property type="entry name" value="Glycosidases"/>
    <property type="match status" value="1"/>
</dbReference>
<keyword evidence="6 7" id="KW-0624">Polysaccharide degradation</keyword>
<evidence type="ECO:0000256" key="4">
    <source>
        <dbReference type="ARBA" id="ARBA00023277"/>
    </source>
</evidence>
<protein>
    <recommendedName>
        <fullName evidence="7">Endoglucanase</fullName>
        <ecNumber evidence="7">3.2.1.4</ecNumber>
    </recommendedName>
</protein>
<dbReference type="Pfam" id="PF00942">
    <property type="entry name" value="CBM_3"/>
    <property type="match status" value="1"/>
</dbReference>
<feature type="compositionally biased region" description="Pro residues" evidence="8">
    <location>
        <begin position="439"/>
        <end position="463"/>
    </location>
</feature>
<dbReference type="InterPro" id="IPR017853">
    <property type="entry name" value="GH"/>
</dbReference>
<dbReference type="PANTHER" id="PTHR35923">
    <property type="entry name" value="MAJOR EXTRACELLULAR ENDOGLUCANASE"/>
    <property type="match status" value="1"/>
</dbReference>
<evidence type="ECO:0000256" key="8">
    <source>
        <dbReference type="SAM" id="MobiDB-lite"/>
    </source>
</evidence>
<dbReference type="InterPro" id="IPR001547">
    <property type="entry name" value="Glyco_hydro_5"/>
</dbReference>
<name>A0A0A0C0P3_9CELL</name>
<evidence type="ECO:0000259" key="10">
    <source>
        <dbReference type="PROSITE" id="PS51172"/>
    </source>
</evidence>
<dbReference type="Proteomes" id="UP000054314">
    <property type="component" value="Unassembled WGS sequence"/>
</dbReference>
<dbReference type="SUPFAM" id="SSF51445">
    <property type="entry name" value="(Trans)glycosidases"/>
    <property type="match status" value="1"/>
</dbReference>
<keyword evidence="9" id="KW-0732">Signal</keyword>
<gene>
    <name evidence="11" type="ORF">N869_10425</name>
</gene>
<dbReference type="Gene3D" id="2.60.40.710">
    <property type="entry name" value="Endoglucanase-like"/>
    <property type="match status" value="1"/>
</dbReference>
<keyword evidence="3 7" id="KW-0136">Cellulose degradation</keyword>
<accession>A0A0A0C0P3</accession>
<proteinExistence type="inferred from homology"/>
<comment type="similarity">
    <text evidence="7">Belongs to the glycosyl hydrolase 5 (cellulase A) family.</text>
</comment>
<feature type="chain" id="PRO_5001959672" description="Endoglucanase" evidence="9">
    <location>
        <begin position="21"/>
        <end position="619"/>
    </location>
</feature>
<dbReference type="PROSITE" id="PS51172">
    <property type="entry name" value="CBM3"/>
    <property type="match status" value="1"/>
</dbReference>
<keyword evidence="12" id="KW-1185">Reference proteome</keyword>
<dbReference type="GO" id="GO:0030245">
    <property type="term" value="P:cellulose catabolic process"/>
    <property type="evidence" value="ECO:0007669"/>
    <property type="project" value="UniProtKB-KW"/>
</dbReference>
<dbReference type="EC" id="3.2.1.4" evidence="7"/>
<dbReference type="InterPro" id="IPR001956">
    <property type="entry name" value="CBM3"/>
</dbReference>
<dbReference type="SMART" id="SM01067">
    <property type="entry name" value="CBM_3"/>
    <property type="match status" value="1"/>
</dbReference>
<dbReference type="InterPro" id="IPR036966">
    <property type="entry name" value="CBM3_sf"/>
</dbReference>
<evidence type="ECO:0000256" key="1">
    <source>
        <dbReference type="ARBA" id="ARBA00000966"/>
    </source>
</evidence>
<dbReference type="InterPro" id="IPR018087">
    <property type="entry name" value="Glyco_hydro_5_CS"/>
</dbReference>
<feature type="domain" description="CBM3" evidence="10">
    <location>
        <begin position="468"/>
        <end position="619"/>
    </location>
</feature>
<dbReference type="Pfam" id="PF00150">
    <property type="entry name" value="Cellulase"/>
    <property type="match status" value="1"/>
</dbReference>
<dbReference type="SUPFAM" id="SSF49384">
    <property type="entry name" value="Carbohydrate-binding domain"/>
    <property type="match status" value="1"/>
</dbReference>
<keyword evidence="2 7" id="KW-0378">Hydrolase</keyword>
<keyword evidence="4 7" id="KW-0119">Carbohydrate metabolism</keyword>
<dbReference type="AlphaFoldDB" id="A0A0A0C0P3"/>
<reference evidence="11 12" key="1">
    <citation type="submission" date="2013-08" db="EMBL/GenBank/DDBJ databases">
        <title>Genome sequencing of Cellulomonas bogoriensis 69B4.</title>
        <authorList>
            <person name="Chen F."/>
            <person name="Li Y."/>
            <person name="Wang G."/>
        </authorList>
    </citation>
    <scope>NUCLEOTIDE SEQUENCE [LARGE SCALE GENOMIC DNA]</scope>
    <source>
        <strain evidence="11 12">69B4</strain>
    </source>
</reference>
<comment type="catalytic activity">
    <reaction evidence="1 7">
        <text>Endohydrolysis of (1-&gt;4)-beta-D-glucosidic linkages in cellulose, lichenin and cereal beta-D-glucans.</text>
        <dbReference type="EC" id="3.2.1.4"/>
    </reaction>
</comment>
<evidence type="ECO:0000256" key="5">
    <source>
        <dbReference type="ARBA" id="ARBA00023295"/>
    </source>
</evidence>
<evidence type="ECO:0000313" key="11">
    <source>
        <dbReference type="EMBL" id="KGM13741.1"/>
    </source>
</evidence>
<dbReference type="GO" id="GO:0030248">
    <property type="term" value="F:cellulose binding"/>
    <property type="evidence" value="ECO:0007669"/>
    <property type="project" value="InterPro"/>
</dbReference>
<evidence type="ECO:0000313" key="12">
    <source>
        <dbReference type="Proteomes" id="UP000054314"/>
    </source>
</evidence>
<feature type="region of interest" description="Disordered" evidence="8">
    <location>
        <begin position="420"/>
        <end position="470"/>
    </location>
</feature>
<dbReference type="InterPro" id="IPR008965">
    <property type="entry name" value="CBM2/CBM3_carb-bd_dom_sf"/>
</dbReference>
<evidence type="ECO:0000256" key="3">
    <source>
        <dbReference type="ARBA" id="ARBA00023001"/>
    </source>
</evidence>
<dbReference type="EMBL" id="AXCZ01000026">
    <property type="protein sequence ID" value="KGM13741.1"/>
    <property type="molecule type" value="Genomic_DNA"/>
</dbReference>
<dbReference type="PANTHER" id="PTHR35923:SF2">
    <property type="entry name" value="ENDOGLUCANASE"/>
    <property type="match status" value="1"/>
</dbReference>
<feature type="signal peptide" evidence="9">
    <location>
        <begin position="1"/>
        <end position="20"/>
    </location>
</feature>
<evidence type="ECO:0000256" key="2">
    <source>
        <dbReference type="ARBA" id="ARBA00022801"/>
    </source>
</evidence>
<evidence type="ECO:0000256" key="7">
    <source>
        <dbReference type="RuleBase" id="RU361153"/>
    </source>
</evidence>